<dbReference type="Proteomes" id="UP001529510">
    <property type="component" value="Unassembled WGS sequence"/>
</dbReference>
<gene>
    <name evidence="2" type="ORF">M9458_008859</name>
</gene>
<organism evidence="2 3">
    <name type="scientific">Cirrhinus mrigala</name>
    <name type="common">Mrigala</name>
    <dbReference type="NCBI Taxonomy" id="683832"/>
    <lineage>
        <taxon>Eukaryota</taxon>
        <taxon>Metazoa</taxon>
        <taxon>Chordata</taxon>
        <taxon>Craniata</taxon>
        <taxon>Vertebrata</taxon>
        <taxon>Euteleostomi</taxon>
        <taxon>Actinopterygii</taxon>
        <taxon>Neopterygii</taxon>
        <taxon>Teleostei</taxon>
        <taxon>Ostariophysi</taxon>
        <taxon>Cypriniformes</taxon>
        <taxon>Cyprinidae</taxon>
        <taxon>Labeoninae</taxon>
        <taxon>Labeonini</taxon>
        <taxon>Cirrhinus</taxon>
    </lineage>
</organism>
<evidence type="ECO:0000313" key="3">
    <source>
        <dbReference type="Proteomes" id="UP001529510"/>
    </source>
</evidence>
<feature type="non-terminal residue" evidence="2">
    <location>
        <position position="79"/>
    </location>
</feature>
<name>A0ABD0R9W4_CIRMR</name>
<dbReference type="AlphaFoldDB" id="A0ABD0R9W4"/>
<accession>A0ABD0R9W4</accession>
<feature type="region of interest" description="Disordered" evidence="1">
    <location>
        <begin position="28"/>
        <end position="79"/>
    </location>
</feature>
<reference evidence="2 3" key="1">
    <citation type="submission" date="2024-05" db="EMBL/GenBank/DDBJ databases">
        <title>Genome sequencing and assembly of Indian major carp, Cirrhinus mrigala (Hamilton, 1822).</title>
        <authorList>
            <person name="Mohindra V."/>
            <person name="Chowdhury L.M."/>
            <person name="Lal K."/>
            <person name="Jena J.K."/>
        </authorList>
    </citation>
    <scope>NUCLEOTIDE SEQUENCE [LARGE SCALE GENOMIC DNA]</scope>
    <source>
        <strain evidence="2">CM1030</strain>
        <tissue evidence="2">Blood</tissue>
    </source>
</reference>
<proteinExistence type="predicted"/>
<feature type="non-terminal residue" evidence="2">
    <location>
        <position position="1"/>
    </location>
</feature>
<sequence>EDRIVSSLSLPPVGDSVFINQHNNDSKLLPIDSENLPDQQHGVDKETVTGDPNVQDLGSSFSSDDGVKETNSNVDELQR</sequence>
<comment type="caution">
    <text evidence="2">The sequence shown here is derived from an EMBL/GenBank/DDBJ whole genome shotgun (WGS) entry which is preliminary data.</text>
</comment>
<keyword evidence="3" id="KW-1185">Reference proteome</keyword>
<evidence type="ECO:0000256" key="1">
    <source>
        <dbReference type="SAM" id="MobiDB-lite"/>
    </source>
</evidence>
<feature type="compositionally biased region" description="Polar residues" evidence="1">
    <location>
        <begin position="50"/>
        <end position="79"/>
    </location>
</feature>
<evidence type="ECO:0000313" key="2">
    <source>
        <dbReference type="EMBL" id="KAL0195287.1"/>
    </source>
</evidence>
<dbReference type="EMBL" id="JAMKFB020000004">
    <property type="protein sequence ID" value="KAL0195287.1"/>
    <property type="molecule type" value="Genomic_DNA"/>
</dbReference>
<protein>
    <submittedName>
        <fullName evidence="2">Uncharacterized protein</fullName>
    </submittedName>
</protein>